<dbReference type="Proteomes" id="UP000829517">
    <property type="component" value="Unassembled WGS sequence"/>
</dbReference>
<proteinExistence type="predicted"/>
<evidence type="ECO:0000313" key="2">
    <source>
        <dbReference type="Proteomes" id="UP000829517"/>
    </source>
</evidence>
<evidence type="ECO:0000313" key="1">
    <source>
        <dbReference type="EMBL" id="MCF8716422.1"/>
    </source>
</evidence>
<name>A0ABS9J7N3_9FLAO</name>
<dbReference type="RefSeq" id="WP_236960887.1">
    <property type="nucleotide sequence ID" value="NZ_JAETXX010000019.1"/>
</dbReference>
<reference evidence="1 2" key="1">
    <citation type="submission" date="2021-01" db="EMBL/GenBank/DDBJ databases">
        <title>Genome sequencing of Joostella atrarenae M1-2 (= KCTC 23194).</title>
        <authorList>
            <person name="Zakaria M.R."/>
            <person name="Lam M.Q."/>
            <person name="Chong C.S."/>
        </authorList>
    </citation>
    <scope>NUCLEOTIDE SEQUENCE [LARGE SCALE GENOMIC DNA]</scope>
    <source>
        <strain evidence="1 2">M1-2</strain>
    </source>
</reference>
<sequence>MNNKIYLIALLVFGCTLNSCDSDDLEYQSEFETSKKYWLDFKESSNNSYKYTVTNSSWVGNSSKTTISIKNGAVVQRDFELNIVEGTSEYNEFDEIEWTETGSEIGTHENGADPITLDEIYDKAQNEWLIERSNTTTYFETENNGMISTCGYVYDNCADDCFIGVNIKNIEAL</sequence>
<comment type="caution">
    <text evidence="1">The sequence shown here is derived from an EMBL/GenBank/DDBJ whole genome shotgun (WGS) entry which is preliminary data.</text>
</comment>
<protein>
    <submittedName>
        <fullName evidence="1">Uncharacterized protein</fullName>
    </submittedName>
</protein>
<accession>A0ABS9J7N3</accession>
<gene>
    <name evidence="1" type="ORF">JM658_16460</name>
</gene>
<organism evidence="1 2">
    <name type="scientific">Joostella atrarenae</name>
    <dbReference type="NCBI Taxonomy" id="679257"/>
    <lineage>
        <taxon>Bacteria</taxon>
        <taxon>Pseudomonadati</taxon>
        <taxon>Bacteroidota</taxon>
        <taxon>Flavobacteriia</taxon>
        <taxon>Flavobacteriales</taxon>
        <taxon>Flavobacteriaceae</taxon>
        <taxon>Joostella</taxon>
    </lineage>
</organism>
<dbReference type="EMBL" id="JAETXX010000019">
    <property type="protein sequence ID" value="MCF8716422.1"/>
    <property type="molecule type" value="Genomic_DNA"/>
</dbReference>
<feature type="non-terminal residue" evidence="1">
    <location>
        <position position="173"/>
    </location>
</feature>
<keyword evidence="2" id="KW-1185">Reference proteome</keyword>
<dbReference type="PROSITE" id="PS51257">
    <property type="entry name" value="PROKAR_LIPOPROTEIN"/>
    <property type="match status" value="1"/>
</dbReference>